<sequence>MSTRPLTLIKIGSGRSLVRKETEINLVNKTRSSSAESKTRISLINIVVKKSKENLIPREKNIVKNKQFGSRGKLQKLDLNVKEVNNTFYRRLNEIESKLYCFESNVYIPDGLISPVRVRK</sequence>
<dbReference type="AlphaFoldDB" id="A0A1R2B9S2"/>
<dbReference type="EMBL" id="MPUH01000815">
    <property type="protein sequence ID" value="OMJ73538.1"/>
    <property type="molecule type" value="Genomic_DNA"/>
</dbReference>
<protein>
    <submittedName>
        <fullName evidence="1">Uncharacterized protein</fullName>
    </submittedName>
</protein>
<gene>
    <name evidence="1" type="ORF">SteCoe_27762</name>
</gene>
<dbReference type="Proteomes" id="UP000187209">
    <property type="component" value="Unassembled WGS sequence"/>
</dbReference>
<organism evidence="1 2">
    <name type="scientific">Stentor coeruleus</name>
    <dbReference type="NCBI Taxonomy" id="5963"/>
    <lineage>
        <taxon>Eukaryota</taxon>
        <taxon>Sar</taxon>
        <taxon>Alveolata</taxon>
        <taxon>Ciliophora</taxon>
        <taxon>Postciliodesmatophora</taxon>
        <taxon>Heterotrichea</taxon>
        <taxon>Heterotrichida</taxon>
        <taxon>Stentoridae</taxon>
        <taxon>Stentor</taxon>
    </lineage>
</organism>
<comment type="caution">
    <text evidence="1">The sequence shown here is derived from an EMBL/GenBank/DDBJ whole genome shotgun (WGS) entry which is preliminary data.</text>
</comment>
<keyword evidence="2" id="KW-1185">Reference proteome</keyword>
<accession>A0A1R2B9S2</accession>
<evidence type="ECO:0000313" key="1">
    <source>
        <dbReference type="EMBL" id="OMJ73538.1"/>
    </source>
</evidence>
<proteinExistence type="predicted"/>
<reference evidence="1 2" key="1">
    <citation type="submission" date="2016-11" db="EMBL/GenBank/DDBJ databases">
        <title>The macronuclear genome of Stentor coeruleus: a giant cell with tiny introns.</title>
        <authorList>
            <person name="Slabodnick M."/>
            <person name="Ruby J.G."/>
            <person name="Reiff S.B."/>
            <person name="Swart E.C."/>
            <person name="Gosai S."/>
            <person name="Prabakaran S."/>
            <person name="Witkowska E."/>
            <person name="Larue G.E."/>
            <person name="Fisher S."/>
            <person name="Freeman R.M."/>
            <person name="Gunawardena J."/>
            <person name="Chu W."/>
            <person name="Stover N.A."/>
            <person name="Gregory B.D."/>
            <person name="Nowacki M."/>
            <person name="Derisi J."/>
            <person name="Roy S.W."/>
            <person name="Marshall W.F."/>
            <person name="Sood P."/>
        </authorList>
    </citation>
    <scope>NUCLEOTIDE SEQUENCE [LARGE SCALE GENOMIC DNA]</scope>
    <source>
        <strain evidence="1">WM001</strain>
    </source>
</reference>
<name>A0A1R2B9S2_9CILI</name>
<evidence type="ECO:0000313" key="2">
    <source>
        <dbReference type="Proteomes" id="UP000187209"/>
    </source>
</evidence>